<evidence type="ECO:0008006" key="4">
    <source>
        <dbReference type="Google" id="ProtNLM"/>
    </source>
</evidence>
<name>A0ABW2Y1V6_9BIFI</name>
<dbReference type="EMBL" id="JBHTHQ010000006">
    <property type="protein sequence ID" value="MFD0704235.1"/>
    <property type="molecule type" value="Genomic_DNA"/>
</dbReference>
<feature type="transmembrane region" description="Helical" evidence="1">
    <location>
        <begin position="122"/>
        <end position="141"/>
    </location>
</feature>
<feature type="transmembrane region" description="Helical" evidence="1">
    <location>
        <begin position="12"/>
        <end position="30"/>
    </location>
</feature>
<evidence type="ECO:0000313" key="3">
    <source>
        <dbReference type="Proteomes" id="UP001597036"/>
    </source>
</evidence>
<comment type="caution">
    <text evidence="2">The sequence shown here is derived from an EMBL/GenBank/DDBJ whole genome shotgun (WGS) entry which is preliminary data.</text>
</comment>
<evidence type="ECO:0000313" key="2">
    <source>
        <dbReference type="EMBL" id="MFD0704235.1"/>
    </source>
</evidence>
<sequence length="149" mass="15891">MKFLKNQAFGFYAEAVAIIAELVGFVFYFLNGKTATYGNLQINLVTTVGGVIGILLAIFIIAASGKVSENKGLRWVVDIAHLAVGILFTWGLAVFIADRVNLFASVLTFNKNAQTLADTQSAIYAIVALLVAVVAAVAASFTRVNKSED</sequence>
<gene>
    <name evidence="2" type="ORF">ACFQY8_00490</name>
</gene>
<dbReference type="RefSeq" id="WP_377937576.1">
    <property type="nucleotide sequence ID" value="NZ_JBHTHQ010000006.1"/>
</dbReference>
<keyword evidence="1" id="KW-0812">Transmembrane</keyword>
<keyword evidence="3" id="KW-1185">Reference proteome</keyword>
<accession>A0ABW2Y1V6</accession>
<keyword evidence="1" id="KW-0472">Membrane</keyword>
<feature type="transmembrane region" description="Helical" evidence="1">
    <location>
        <begin position="42"/>
        <end position="63"/>
    </location>
</feature>
<reference evidence="3" key="1">
    <citation type="journal article" date="2019" name="Int. J. Syst. Evol. Microbiol.">
        <title>The Global Catalogue of Microorganisms (GCM) 10K type strain sequencing project: providing services to taxonomists for standard genome sequencing and annotation.</title>
        <authorList>
            <consortium name="The Broad Institute Genomics Platform"/>
            <consortium name="The Broad Institute Genome Sequencing Center for Infectious Disease"/>
            <person name="Wu L."/>
            <person name="Ma J."/>
        </authorList>
    </citation>
    <scope>NUCLEOTIDE SEQUENCE [LARGE SCALE GENOMIC DNA]</scope>
    <source>
        <strain evidence="3">CCM 8604</strain>
    </source>
</reference>
<dbReference type="Proteomes" id="UP001597036">
    <property type="component" value="Unassembled WGS sequence"/>
</dbReference>
<proteinExistence type="predicted"/>
<evidence type="ECO:0000256" key="1">
    <source>
        <dbReference type="SAM" id="Phobius"/>
    </source>
</evidence>
<keyword evidence="1" id="KW-1133">Transmembrane helix</keyword>
<protein>
    <recommendedName>
        <fullName evidence="4">ABC transporter permease</fullName>
    </recommendedName>
</protein>
<organism evidence="2 3">
    <name type="scientific">Alloscardovia venturai</name>
    <dbReference type="NCBI Taxonomy" id="1769421"/>
    <lineage>
        <taxon>Bacteria</taxon>
        <taxon>Bacillati</taxon>
        <taxon>Actinomycetota</taxon>
        <taxon>Actinomycetes</taxon>
        <taxon>Bifidobacteriales</taxon>
        <taxon>Bifidobacteriaceae</taxon>
        <taxon>Alloscardovia</taxon>
    </lineage>
</organism>
<feature type="transmembrane region" description="Helical" evidence="1">
    <location>
        <begin position="75"/>
        <end position="97"/>
    </location>
</feature>